<feature type="domain" description="Major facilitator superfamily (MFS) profile" evidence="7">
    <location>
        <begin position="20"/>
        <end position="406"/>
    </location>
</feature>
<dbReference type="PROSITE" id="PS50850">
    <property type="entry name" value="MFS"/>
    <property type="match status" value="1"/>
</dbReference>
<dbReference type="InterPro" id="IPR020846">
    <property type="entry name" value="MFS_dom"/>
</dbReference>
<evidence type="ECO:0000256" key="5">
    <source>
        <dbReference type="ARBA" id="ARBA00023136"/>
    </source>
</evidence>
<dbReference type="InterPro" id="IPR050189">
    <property type="entry name" value="MFS_Efflux_Transporters"/>
</dbReference>
<organism evidence="8 9">
    <name type="scientific">Parvibium lacunae</name>
    <dbReference type="NCBI Taxonomy" id="1888893"/>
    <lineage>
        <taxon>Bacteria</taxon>
        <taxon>Pseudomonadati</taxon>
        <taxon>Pseudomonadota</taxon>
        <taxon>Betaproteobacteria</taxon>
        <taxon>Burkholderiales</taxon>
        <taxon>Alcaligenaceae</taxon>
        <taxon>Parvibium</taxon>
    </lineage>
</organism>
<feature type="transmembrane region" description="Helical" evidence="6">
    <location>
        <begin position="56"/>
        <end position="77"/>
    </location>
</feature>
<keyword evidence="2" id="KW-1003">Cell membrane</keyword>
<dbReference type="EMBL" id="QPGB01000005">
    <property type="protein sequence ID" value="RCS56795.1"/>
    <property type="molecule type" value="Genomic_DNA"/>
</dbReference>
<feature type="transmembrane region" description="Helical" evidence="6">
    <location>
        <begin position="20"/>
        <end position="41"/>
    </location>
</feature>
<feature type="transmembrane region" description="Helical" evidence="6">
    <location>
        <begin position="115"/>
        <end position="133"/>
    </location>
</feature>
<evidence type="ECO:0000313" key="8">
    <source>
        <dbReference type="EMBL" id="RCS56795.1"/>
    </source>
</evidence>
<feature type="transmembrane region" description="Helical" evidence="6">
    <location>
        <begin position="176"/>
        <end position="194"/>
    </location>
</feature>
<feature type="transmembrane region" description="Helical" evidence="6">
    <location>
        <begin position="89"/>
        <end position="109"/>
    </location>
</feature>
<proteinExistence type="predicted"/>
<keyword evidence="9" id="KW-1185">Reference proteome</keyword>
<feature type="transmembrane region" description="Helical" evidence="6">
    <location>
        <begin position="310"/>
        <end position="333"/>
    </location>
</feature>
<evidence type="ECO:0000256" key="6">
    <source>
        <dbReference type="SAM" id="Phobius"/>
    </source>
</evidence>
<reference evidence="8 9" key="1">
    <citation type="journal article" date="2018" name="Int. J. Syst. Evol. Microbiol.">
        <title>Parvibium lacunae gen. nov., sp. nov., a new member of the family Alcaligenaceae isolated from a freshwater pond.</title>
        <authorList>
            <person name="Chen W.M."/>
            <person name="Xie P.B."/>
            <person name="Hsu M.Y."/>
            <person name="Sheu S.Y."/>
        </authorList>
    </citation>
    <scope>NUCLEOTIDE SEQUENCE [LARGE SCALE GENOMIC DNA]</scope>
    <source>
        <strain evidence="8 9">KMB9</strain>
    </source>
</reference>
<evidence type="ECO:0000259" key="7">
    <source>
        <dbReference type="PROSITE" id="PS50850"/>
    </source>
</evidence>
<dbReference type="GO" id="GO:0022857">
    <property type="term" value="F:transmembrane transporter activity"/>
    <property type="evidence" value="ECO:0007669"/>
    <property type="project" value="InterPro"/>
</dbReference>
<evidence type="ECO:0000256" key="1">
    <source>
        <dbReference type="ARBA" id="ARBA00004651"/>
    </source>
</evidence>
<evidence type="ECO:0000256" key="2">
    <source>
        <dbReference type="ARBA" id="ARBA00022475"/>
    </source>
</evidence>
<sequence length="415" mass="45582">MSAPSQTTSDLTLLPNEKRVLYLLALVQFTHIADFMIMMPLGPQFMALFDIDPVHFGWLVSSYTLCAAAAGIGGSLFIDRWERKRLLCVLYLCFCAATLLCALANHFWIMLFARGLAGAFGGLLGSLVQTMALEHVPPARRGQAMGLLMLAFSASTIFGVPMGLYLAAYFNWRAPFLFLGLLSVLVLLVALRYLPRRQPTPPNFPHWWSPWVYVLRVPRHWLAFLFVILLMLSGFSVIPYISVYLVNNLGLTAHDQPLLYLAGGAATFMTARLIGRLADQYGKLRVYRVMAVLACGPLLAMTHLPVVPLWVMVVVCTAFFVFVSGRMIPGMALVGMAAQPDIRGSFMSLQSSVLQLGSGLAALAGGALLAHGEHEELIHYNRVGYLAVSATAAAILLSGYLWRQIQRMPGGEKND</sequence>
<keyword evidence="5 6" id="KW-0472">Membrane</keyword>
<feature type="transmembrane region" description="Helical" evidence="6">
    <location>
        <begin position="145"/>
        <end position="170"/>
    </location>
</feature>
<feature type="transmembrane region" description="Helical" evidence="6">
    <location>
        <begin position="383"/>
        <end position="402"/>
    </location>
</feature>
<gene>
    <name evidence="8" type="ORF">DU000_10670</name>
</gene>
<feature type="transmembrane region" description="Helical" evidence="6">
    <location>
        <begin position="258"/>
        <end position="274"/>
    </location>
</feature>
<evidence type="ECO:0000256" key="3">
    <source>
        <dbReference type="ARBA" id="ARBA00022692"/>
    </source>
</evidence>
<dbReference type="AlphaFoldDB" id="A0A368KZR5"/>
<evidence type="ECO:0000256" key="4">
    <source>
        <dbReference type="ARBA" id="ARBA00022989"/>
    </source>
</evidence>
<feature type="transmembrane region" description="Helical" evidence="6">
    <location>
        <begin position="221"/>
        <end position="246"/>
    </location>
</feature>
<name>A0A368KZR5_9BURK</name>
<dbReference type="RefSeq" id="WP_114403398.1">
    <property type="nucleotide sequence ID" value="NZ_QPGB01000005.1"/>
</dbReference>
<dbReference type="PANTHER" id="PTHR43124:SF3">
    <property type="entry name" value="CHLORAMPHENICOL EFFLUX PUMP RV0191"/>
    <property type="match status" value="1"/>
</dbReference>
<protein>
    <submittedName>
        <fullName evidence="8">MFS transporter</fullName>
    </submittedName>
</protein>
<evidence type="ECO:0000313" key="9">
    <source>
        <dbReference type="Proteomes" id="UP000252357"/>
    </source>
</evidence>
<accession>A0A368KZR5</accession>
<dbReference type="PANTHER" id="PTHR43124">
    <property type="entry name" value="PURINE EFFLUX PUMP PBUE"/>
    <property type="match status" value="1"/>
</dbReference>
<keyword evidence="3 6" id="KW-0812">Transmembrane</keyword>
<dbReference type="Gene3D" id="1.20.1250.20">
    <property type="entry name" value="MFS general substrate transporter like domains"/>
    <property type="match status" value="1"/>
</dbReference>
<dbReference type="OrthoDB" id="9812221at2"/>
<comment type="caution">
    <text evidence="8">The sequence shown here is derived from an EMBL/GenBank/DDBJ whole genome shotgun (WGS) entry which is preliminary data.</text>
</comment>
<dbReference type="CDD" id="cd17324">
    <property type="entry name" value="MFS_NepI_like"/>
    <property type="match status" value="1"/>
</dbReference>
<feature type="transmembrane region" description="Helical" evidence="6">
    <location>
        <begin position="353"/>
        <end position="371"/>
    </location>
</feature>
<dbReference type="SUPFAM" id="SSF103473">
    <property type="entry name" value="MFS general substrate transporter"/>
    <property type="match status" value="1"/>
</dbReference>
<dbReference type="InterPro" id="IPR036259">
    <property type="entry name" value="MFS_trans_sf"/>
</dbReference>
<comment type="subcellular location">
    <subcellularLocation>
        <location evidence="1">Cell membrane</location>
        <topology evidence="1">Multi-pass membrane protein</topology>
    </subcellularLocation>
</comment>
<keyword evidence="4 6" id="KW-1133">Transmembrane helix</keyword>
<dbReference type="InterPro" id="IPR011701">
    <property type="entry name" value="MFS"/>
</dbReference>
<feature type="transmembrane region" description="Helical" evidence="6">
    <location>
        <begin position="286"/>
        <end position="304"/>
    </location>
</feature>
<dbReference type="Proteomes" id="UP000252357">
    <property type="component" value="Unassembled WGS sequence"/>
</dbReference>
<dbReference type="Pfam" id="PF07690">
    <property type="entry name" value="MFS_1"/>
    <property type="match status" value="1"/>
</dbReference>
<dbReference type="GO" id="GO:0005886">
    <property type="term" value="C:plasma membrane"/>
    <property type="evidence" value="ECO:0007669"/>
    <property type="project" value="UniProtKB-SubCell"/>
</dbReference>